<proteinExistence type="predicted"/>
<dbReference type="AlphaFoldDB" id="A0A5B7TU77"/>
<dbReference type="OrthoDB" id="1447040at2"/>
<keyword evidence="3" id="KW-1185">Reference proteome</keyword>
<evidence type="ECO:0000313" key="3">
    <source>
        <dbReference type="Proteomes" id="UP000306229"/>
    </source>
</evidence>
<protein>
    <submittedName>
        <fullName evidence="2">Uncharacterized protein</fullName>
    </submittedName>
</protein>
<dbReference type="Proteomes" id="UP000306229">
    <property type="component" value="Chromosome"/>
</dbReference>
<feature type="transmembrane region" description="Helical" evidence="1">
    <location>
        <begin position="81"/>
        <end position="102"/>
    </location>
</feature>
<keyword evidence="1" id="KW-0812">Transmembrane</keyword>
<keyword evidence="1" id="KW-0472">Membrane</keyword>
<sequence>MTFLPIQFWTKFKKADFGELDSSEILNLIQDYLDETGFNYVKRKENKIAFHKADGWSSFNVKSFLHSGVVKIKSNNGDLTIINGNWMVFLIAIPFIIGILAADSKFSTLDTNDVDMIWYAFYWIFGGNLFIRIIAHFAFKSAIEELVRKNYTQHNL</sequence>
<accession>A0A5B7TU77</accession>
<reference evidence="2 3" key="1">
    <citation type="submission" date="2019-05" db="EMBL/GenBank/DDBJ databases">
        <title>Algicella ahnfeltiae gen. nov., sp. nov., a novel marine bacterium of the family Flavobacteriaceae isolated from a red alga.</title>
        <authorList>
            <person name="Nedashkovskaya O.I."/>
            <person name="Kukhlevskiy A.D."/>
            <person name="Kim S.-G."/>
            <person name="Zhukova N.V."/>
            <person name="Mikhailov V.V."/>
        </authorList>
    </citation>
    <scope>NUCLEOTIDE SEQUENCE [LARGE SCALE GENOMIC DNA]</scope>
    <source>
        <strain evidence="2 3">10Alg115</strain>
    </source>
</reference>
<keyword evidence="1" id="KW-1133">Transmembrane helix</keyword>
<dbReference type="RefSeq" id="WP_138949074.1">
    <property type="nucleotide sequence ID" value="NZ_CP040749.1"/>
</dbReference>
<gene>
    <name evidence="2" type="ORF">FF125_06910</name>
</gene>
<name>A0A5B7TU77_9FLAO</name>
<organism evidence="2 3">
    <name type="scientific">Aureibaculum algae</name>
    <dbReference type="NCBI Taxonomy" id="2584122"/>
    <lineage>
        <taxon>Bacteria</taxon>
        <taxon>Pseudomonadati</taxon>
        <taxon>Bacteroidota</taxon>
        <taxon>Flavobacteriia</taxon>
        <taxon>Flavobacteriales</taxon>
        <taxon>Flavobacteriaceae</taxon>
        <taxon>Aureibaculum</taxon>
    </lineage>
</organism>
<evidence type="ECO:0000256" key="1">
    <source>
        <dbReference type="SAM" id="Phobius"/>
    </source>
</evidence>
<feature type="transmembrane region" description="Helical" evidence="1">
    <location>
        <begin position="117"/>
        <end position="139"/>
    </location>
</feature>
<evidence type="ECO:0000313" key="2">
    <source>
        <dbReference type="EMBL" id="QCX38172.1"/>
    </source>
</evidence>
<dbReference type="KEGG" id="fbe:FF125_06910"/>
<dbReference type="EMBL" id="CP040749">
    <property type="protein sequence ID" value="QCX38172.1"/>
    <property type="molecule type" value="Genomic_DNA"/>
</dbReference>